<dbReference type="EMBL" id="GBRH01181084">
    <property type="protein sequence ID" value="JAE16812.1"/>
    <property type="molecule type" value="Transcribed_RNA"/>
</dbReference>
<accession>A0A0A9FX21</accession>
<protein>
    <submittedName>
        <fullName evidence="1">Uncharacterized protein</fullName>
    </submittedName>
</protein>
<evidence type="ECO:0000313" key="1">
    <source>
        <dbReference type="EMBL" id="JAE16812.1"/>
    </source>
</evidence>
<reference evidence="1" key="1">
    <citation type="submission" date="2014-09" db="EMBL/GenBank/DDBJ databases">
        <authorList>
            <person name="Magalhaes I.L.F."/>
            <person name="Oliveira U."/>
            <person name="Santos F.R."/>
            <person name="Vidigal T.H.D.A."/>
            <person name="Brescovit A.D."/>
            <person name="Santos A.J."/>
        </authorList>
    </citation>
    <scope>NUCLEOTIDE SEQUENCE</scope>
    <source>
        <tissue evidence="1">Shoot tissue taken approximately 20 cm above the soil surface</tissue>
    </source>
</reference>
<proteinExistence type="predicted"/>
<name>A0A0A9FX21_ARUDO</name>
<reference evidence="1" key="2">
    <citation type="journal article" date="2015" name="Data Brief">
        <title>Shoot transcriptome of the giant reed, Arundo donax.</title>
        <authorList>
            <person name="Barrero R.A."/>
            <person name="Guerrero F.D."/>
            <person name="Moolhuijzen P."/>
            <person name="Goolsby J.A."/>
            <person name="Tidwell J."/>
            <person name="Bellgard S.E."/>
            <person name="Bellgard M.I."/>
        </authorList>
    </citation>
    <scope>NUCLEOTIDE SEQUENCE</scope>
    <source>
        <tissue evidence="1">Shoot tissue taken approximately 20 cm above the soil surface</tissue>
    </source>
</reference>
<sequence length="25" mass="2790">MNTSIHLAQRGKLLQLEAIKRKIAG</sequence>
<organism evidence="1">
    <name type="scientific">Arundo donax</name>
    <name type="common">Giant reed</name>
    <name type="synonym">Donax arundinaceus</name>
    <dbReference type="NCBI Taxonomy" id="35708"/>
    <lineage>
        <taxon>Eukaryota</taxon>
        <taxon>Viridiplantae</taxon>
        <taxon>Streptophyta</taxon>
        <taxon>Embryophyta</taxon>
        <taxon>Tracheophyta</taxon>
        <taxon>Spermatophyta</taxon>
        <taxon>Magnoliopsida</taxon>
        <taxon>Liliopsida</taxon>
        <taxon>Poales</taxon>
        <taxon>Poaceae</taxon>
        <taxon>PACMAD clade</taxon>
        <taxon>Arundinoideae</taxon>
        <taxon>Arundineae</taxon>
        <taxon>Arundo</taxon>
    </lineage>
</organism>
<dbReference type="AlphaFoldDB" id="A0A0A9FX21"/>